<name>A0ABR0TMN4_AURPU</name>
<dbReference type="Proteomes" id="UP001341245">
    <property type="component" value="Unassembled WGS sequence"/>
</dbReference>
<feature type="compositionally biased region" description="Polar residues" evidence="1">
    <location>
        <begin position="178"/>
        <end position="203"/>
    </location>
</feature>
<keyword evidence="3" id="KW-1185">Reference proteome</keyword>
<feature type="region of interest" description="Disordered" evidence="1">
    <location>
        <begin position="147"/>
        <end position="216"/>
    </location>
</feature>
<proteinExistence type="predicted"/>
<dbReference type="EMBL" id="JASGXD010000006">
    <property type="protein sequence ID" value="KAK6005366.1"/>
    <property type="molecule type" value="Genomic_DNA"/>
</dbReference>
<evidence type="ECO:0000256" key="1">
    <source>
        <dbReference type="SAM" id="MobiDB-lite"/>
    </source>
</evidence>
<feature type="compositionally biased region" description="Basic residues" evidence="1">
    <location>
        <begin position="157"/>
        <end position="167"/>
    </location>
</feature>
<accession>A0ABR0TMN4</accession>
<organism evidence="2 3">
    <name type="scientific">Aureobasidium pullulans</name>
    <name type="common">Black yeast</name>
    <name type="synonym">Pullularia pullulans</name>
    <dbReference type="NCBI Taxonomy" id="5580"/>
    <lineage>
        <taxon>Eukaryota</taxon>
        <taxon>Fungi</taxon>
        <taxon>Dikarya</taxon>
        <taxon>Ascomycota</taxon>
        <taxon>Pezizomycotina</taxon>
        <taxon>Dothideomycetes</taxon>
        <taxon>Dothideomycetidae</taxon>
        <taxon>Dothideales</taxon>
        <taxon>Saccotheciaceae</taxon>
        <taxon>Aureobasidium</taxon>
    </lineage>
</organism>
<sequence>MQAMQAGPLNVPQSLINARPHTSSFLDSYNHLSSLSASLHATANDPPLVAFGDVEMHDVSAPVRRLSTHISHHQQSHSRPQLVFSAAARPFVPPGLADFTTATMSAPVKRLPPHRILQAQTPSTTTPTTSSPAIVSELPTLPVVAQPTSGLTPMHHAGPHSRLGPHARKADVSAEPRTPSTIHTTQPMAHSTAQDQHQMNSGKDSIDQQTKSDPDSWVDVYDRQVKADVWTDVQEPEVKTEVKAEAVSIPEQSATLGLAPSAAELQAPAAPLNQMSTVTHHFGQNEWLPVLNDMKDPEKGRQLIRAIANYLRVSVESGEVTAAAPKTDNAEVLVEFSGGQCIPANVTPNTTVRELIKECASLTHANESEIRVVLKVGDKGHAYQSSEEL</sequence>
<gene>
    <name evidence="2" type="ORF">QM012_008145</name>
</gene>
<evidence type="ECO:0000313" key="3">
    <source>
        <dbReference type="Proteomes" id="UP001341245"/>
    </source>
</evidence>
<reference evidence="2 3" key="1">
    <citation type="submission" date="2023-11" db="EMBL/GenBank/DDBJ databases">
        <title>Draft genome sequence and annotation of the polyextremotolerant black yeast-like fungus Aureobasidium pullulans NRRL 62042.</title>
        <authorList>
            <person name="Dielentheis-Frenken M.R.E."/>
            <person name="Wibberg D."/>
            <person name="Blank L.M."/>
            <person name="Tiso T."/>
        </authorList>
    </citation>
    <scope>NUCLEOTIDE SEQUENCE [LARGE SCALE GENOMIC DNA]</scope>
    <source>
        <strain evidence="2 3">NRRL 62042</strain>
    </source>
</reference>
<feature type="compositionally biased region" description="Basic and acidic residues" evidence="1">
    <location>
        <begin position="204"/>
        <end position="216"/>
    </location>
</feature>
<protein>
    <recommendedName>
        <fullName evidence="4">TUG ubiquitin-like domain-containing protein</fullName>
    </recommendedName>
</protein>
<comment type="caution">
    <text evidence="2">The sequence shown here is derived from an EMBL/GenBank/DDBJ whole genome shotgun (WGS) entry which is preliminary data.</text>
</comment>
<evidence type="ECO:0008006" key="4">
    <source>
        <dbReference type="Google" id="ProtNLM"/>
    </source>
</evidence>
<evidence type="ECO:0000313" key="2">
    <source>
        <dbReference type="EMBL" id="KAK6005366.1"/>
    </source>
</evidence>